<protein>
    <submittedName>
        <fullName evidence="1">Uncharacterized protein</fullName>
    </submittedName>
</protein>
<reference evidence="1 2" key="1">
    <citation type="submission" date="2023-06" db="EMBL/GenBank/DDBJ databases">
        <authorList>
            <person name="Yushchuk O."/>
            <person name="Binda E."/>
            <person name="Ruckert-Reed C."/>
            <person name="Fedorenko V."/>
            <person name="Kalinowski J."/>
            <person name="Marinelli F."/>
        </authorList>
    </citation>
    <scope>NUCLEOTIDE SEQUENCE [LARGE SCALE GENOMIC DNA]</scope>
    <source>
        <strain evidence="1 2">NRRL 3884</strain>
    </source>
</reference>
<organism evidence="1 2">
    <name type="scientific">Actinoplanes oblitus</name>
    <dbReference type="NCBI Taxonomy" id="3040509"/>
    <lineage>
        <taxon>Bacteria</taxon>
        <taxon>Bacillati</taxon>
        <taxon>Actinomycetota</taxon>
        <taxon>Actinomycetes</taxon>
        <taxon>Micromonosporales</taxon>
        <taxon>Micromonosporaceae</taxon>
        <taxon>Actinoplanes</taxon>
    </lineage>
</organism>
<dbReference type="EMBL" id="CP126980">
    <property type="protein sequence ID" value="WIM94621.1"/>
    <property type="molecule type" value="Genomic_DNA"/>
</dbReference>
<keyword evidence="2" id="KW-1185">Reference proteome</keyword>
<accession>A0ABY8WBW9</accession>
<gene>
    <name evidence="1" type="ORF">ACTOB_006662</name>
</gene>
<proteinExistence type="predicted"/>
<dbReference type="Proteomes" id="UP001240150">
    <property type="component" value="Chromosome"/>
</dbReference>
<sequence length="69" mass="7280">MHDQMLTLMDDCLSRLSLLRAELAAARCVEPGERRAIALQAVEAAAAFAASATRVVGEPAPVEIFGRAA</sequence>
<name>A0ABY8WBW9_9ACTN</name>
<evidence type="ECO:0000313" key="2">
    <source>
        <dbReference type="Proteomes" id="UP001240150"/>
    </source>
</evidence>
<evidence type="ECO:0000313" key="1">
    <source>
        <dbReference type="EMBL" id="WIM94621.1"/>
    </source>
</evidence>
<dbReference type="RefSeq" id="WP_284915851.1">
    <property type="nucleotide sequence ID" value="NZ_CP126980.1"/>
</dbReference>